<evidence type="ECO:0000313" key="4">
    <source>
        <dbReference type="Proteomes" id="UP000663855"/>
    </source>
</evidence>
<gene>
    <name evidence="1" type="ORF">CJN711_LOCUS27794</name>
    <name evidence="3" type="ORF">GIL414_LOCUS30948</name>
    <name evidence="2" type="ORF">KQP761_LOCUS27999</name>
</gene>
<dbReference type="Proteomes" id="UP000663855">
    <property type="component" value="Unassembled WGS sequence"/>
</dbReference>
<dbReference type="EMBL" id="CAJNOW010015281">
    <property type="protein sequence ID" value="CAF1640602.1"/>
    <property type="molecule type" value="Genomic_DNA"/>
</dbReference>
<dbReference type="Proteomes" id="UP000663834">
    <property type="component" value="Unassembled WGS sequence"/>
</dbReference>
<evidence type="ECO:0000313" key="2">
    <source>
        <dbReference type="EMBL" id="CAF1640602.1"/>
    </source>
</evidence>
<dbReference type="OrthoDB" id="10363686at2759"/>
<sequence length="111" mass="12133">MVIFVYNHANDCENATINIFNTNNNDNAACHNDQMNGTISIYDSNIYNYTMNGSITICTLEFNGTITMCKNQCDDAMIEGIMLPANDNIDCHPVTIEGAICTSSIVAPIAK</sequence>
<organism evidence="1 4">
    <name type="scientific">Rotaria magnacalcarata</name>
    <dbReference type="NCBI Taxonomy" id="392030"/>
    <lineage>
        <taxon>Eukaryota</taxon>
        <taxon>Metazoa</taxon>
        <taxon>Spiralia</taxon>
        <taxon>Gnathifera</taxon>
        <taxon>Rotifera</taxon>
        <taxon>Eurotatoria</taxon>
        <taxon>Bdelloidea</taxon>
        <taxon>Philodinida</taxon>
        <taxon>Philodinidae</taxon>
        <taxon>Rotaria</taxon>
    </lineage>
</organism>
<comment type="caution">
    <text evidence="1">The sequence shown here is derived from an EMBL/GenBank/DDBJ whole genome shotgun (WGS) entry which is preliminary data.</text>
</comment>
<accession>A0A815U1X2</accession>
<evidence type="ECO:0000313" key="3">
    <source>
        <dbReference type="EMBL" id="CAF4418081.1"/>
    </source>
</evidence>
<reference evidence="1" key="1">
    <citation type="submission" date="2021-02" db="EMBL/GenBank/DDBJ databases">
        <authorList>
            <person name="Nowell W R."/>
        </authorList>
    </citation>
    <scope>NUCLEOTIDE SEQUENCE</scope>
</reference>
<proteinExistence type="predicted"/>
<protein>
    <submittedName>
        <fullName evidence="1">Uncharacterized protein</fullName>
    </submittedName>
</protein>
<dbReference type="EMBL" id="CAJNOV010013139">
    <property type="protein sequence ID" value="CAF1510686.1"/>
    <property type="molecule type" value="Genomic_DNA"/>
</dbReference>
<name>A0A815U1X2_9BILA</name>
<dbReference type="Proteomes" id="UP000681720">
    <property type="component" value="Unassembled WGS sequence"/>
</dbReference>
<evidence type="ECO:0000313" key="1">
    <source>
        <dbReference type="EMBL" id="CAF1510686.1"/>
    </source>
</evidence>
<dbReference type="EMBL" id="CAJOBJ010061095">
    <property type="protein sequence ID" value="CAF4418081.1"/>
    <property type="molecule type" value="Genomic_DNA"/>
</dbReference>
<dbReference type="AlphaFoldDB" id="A0A815U1X2"/>